<comment type="caution">
    <text evidence="4">The sequence shown here is derived from an EMBL/GenBank/DDBJ whole genome shotgun (WGS) entry which is preliminary data.</text>
</comment>
<proteinExistence type="inferred from homology"/>
<feature type="region of interest" description="Disordered" evidence="2">
    <location>
        <begin position="264"/>
        <end position="314"/>
    </location>
</feature>
<dbReference type="PANTHER" id="PTHR13056">
    <property type="entry name" value="VACUOLAR FUSION PROTEIN CCZ1 HOMOLOG-RELATED"/>
    <property type="match status" value="1"/>
</dbReference>
<protein>
    <recommendedName>
        <fullName evidence="3">CCZ1/INTU/HSP4 first Longin domain-containing protein</fullName>
    </recommendedName>
</protein>
<dbReference type="InterPro" id="IPR043987">
    <property type="entry name" value="CCZ1/INTU/HSP4_longin_1"/>
</dbReference>
<evidence type="ECO:0000256" key="1">
    <source>
        <dbReference type="ARBA" id="ARBA00005352"/>
    </source>
</evidence>
<keyword evidence="5" id="KW-1185">Reference proteome</keyword>
<dbReference type="OrthoDB" id="240546at2759"/>
<gene>
    <name evidence="4" type="ORF">D9615_003725</name>
</gene>
<reference evidence="4 5" key="1">
    <citation type="journal article" date="2020" name="ISME J.">
        <title>Uncovering the hidden diversity of litter-decomposition mechanisms in mushroom-forming fungi.</title>
        <authorList>
            <person name="Floudas D."/>
            <person name="Bentzer J."/>
            <person name="Ahren D."/>
            <person name="Johansson T."/>
            <person name="Persson P."/>
            <person name="Tunlid A."/>
        </authorList>
    </citation>
    <scope>NUCLEOTIDE SEQUENCE [LARGE SCALE GENOMIC DNA]</scope>
    <source>
        <strain evidence="4 5">CBS 661.87</strain>
    </source>
</reference>
<dbReference type="GO" id="GO:0035658">
    <property type="term" value="C:Mon1-Ccz1 complex"/>
    <property type="evidence" value="ECO:0007669"/>
    <property type="project" value="InterPro"/>
</dbReference>
<dbReference type="EMBL" id="JAACJP010000006">
    <property type="protein sequence ID" value="KAF5383614.1"/>
    <property type="molecule type" value="Genomic_DNA"/>
</dbReference>
<feature type="compositionally biased region" description="Pro residues" evidence="2">
    <location>
        <begin position="465"/>
        <end position="479"/>
    </location>
</feature>
<evidence type="ECO:0000313" key="5">
    <source>
        <dbReference type="Proteomes" id="UP000565441"/>
    </source>
</evidence>
<sequence length="687" mass="74878">MSRIPPNLLYLTIYNPTLHPAGLVQDDDEDAEEQAHILFYTSRERAVSRDRMLRQVGLAKALVNFSDLFNGTDSCDNVHSQSKRLVMVSPEPEFWIHAGVEVAKVPRAPLDTDKGKGRSKSNGKGKEKEKESEAATLFDYQEGSVHDLALRADILRAYEQFKLLHGSFTSVLSTIGQEGLELQLERFFTVWAWSWNLEDGREFGDHLGVSLHPSMRSIGPLLDSYTTQLPNRASSIFIQPPYVVPSSQYSAANSKHSTSLPRYLLSLIPPTPPTSQDHSHDGSVKGRRPSTSDPPNGKDPPSGVQRQSGSTFLGMPAMNMNVNVDVKKWGWPGYLTFGKGAGKRPGLEEDIKKVAIAARVDDAQVTVTRPAEAIGLDKSALEDAFSDNASISASTTSTDDREGANPALSSNDEDIAFSTPTQPNDATKEPEGSLDIVEPQVFHSRDPADADSSSLASSSSTVPAVEPPVSPSKTPPPPEFSSVKVYLADPANPLLTIHQKVYYILSDRSMVALVGLDQDQDPSLELAQSTVALLDEIETELTADLSQTFVSKKPLDTPPFLLTSNIRITPDQIPTLSKILQPTDTHIISTGHFTVSSPNFSSKSGYLYDAQELQTMDPDISEVFSRGQNPQHWHIARQGLGASAYGQRAADEGEVYMQIFRKEASLSDVDNVLAGVVRRSGLVDGTV</sequence>
<evidence type="ECO:0000256" key="2">
    <source>
        <dbReference type="SAM" id="MobiDB-lite"/>
    </source>
</evidence>
<feature type="compositionally biased region" description="Basic and acidic residues" evidence="2">
    <location>
        <begin position="124"/>
        <end position="133"/>
    </location>
</feature>
<evidence type="ECO:0000313" key="4">
    <source>
        <dbReference type="EMBL" id="KAF5383614.1"/>
    </source>
</evidence>
<evidence type="ECO:0000259" key="3">
    <source>
        <dbReference type="Pfam" id="PF19031"/>
    </source>
</evidence>
<dbReference type="Proteomes" id="UP000565441">
    <property type="component" value="Unassembled WGS sequence"/>
</dbReference>
<accession>A0A8H5HI21</accession>
<dbReference type="AlphaFoldDB" id="A0A8H5HI21"/>
<organism evidence="4 5">
    <name type="scientific">Tricholomella constricta</name>
    <dbReference type="NCBI Taxonomy" id="117010"/>
    <lineage>
        <taxon>Eukaryota</taxon>
        <taxon>Fungi</taxon>
        <taxon>Dikarya</taxon>
        <taxon>Basidiomycota</taxon>
        <taxon>Agaricomycotina</taxon>
        <taxon>Agaricomycetes</taxon>
        <taxon>Agaricomycetidae</taxon>
        <taxon>Agaricales</taxon>
        <taxon>Tricholomatineae</taxon>
        <taxon>Lyophyllaceae</taxon>
        <taxon>Tricholomella</taxon>
    </lineage>
</organism>
<dbReference type="PANTHER" id="PTHR13056:SF0">
    <property type="entry name" value="VACUOLAR FUSION PROTEIN CCZ1 HOMOLOG-RELATED"/>
    <property type="match status" value="1"/>
</dbReference>
<feature type="region of interest" description="Disordered" evidence="2">
    <location>
        <begin position="444"/>
        <end position="479"/>
    </location>
</feature>
<name>A0A8H5HI21_9AGAR</name>
<feature type="region of interest" description="Disordered" evidence="2">
    <location>
        <begin position="391"/>
        <end position="432"/>
    </location>
</feature>
<feature type="compositionally biased region" description="Low complexity" evidence="2">
    <location>
        <begin position="450"/>
        <end position="460"/>
    </location>
</feature>
<comment type="similarity">
    <text evidence="1">Belongs to the CCZ1 family.</text>
</comment>
<dbReference type="InterPro" id="IPR013176">
    <property type="entry name" value="Ccz1"/>
</dbReference>
<feature type="domain" description="CCZ1/INTU/HSP4 first Longin" evidence="3">
    <location>
        <begin position="26"/>
        <end position="163"/>
    </location>
</feature>
<feature type="region of interest" description="Disordered" evidence="2">
    <location>
        <begin position="107"/>
        <end position="133"/>
    </location>
</feature>
<dbReference type="GO" id="GO:0016192">
    <property type="term" value="P:vesicle-mediated transport"/>
    <property type="evidence" value="ECO:0007669"/>
    <property type="project" value="InterPro"/>
</dbReference>
<dbReference type="Pfam" id="PF19031">
    <property type="entry name" value="Intu_longin_1"/>
    <property type="match status" value="1"/>
</dbReference>